<evidence type="ECO:0008006" key="3">
    <source>
        <dbReference type="Google" id="ProtNLM"/>
    </source>
</evidence>
<dbReference type="InterPro" id="IPR027417">
    <property type="entry name" value="P-loop_NTPase"/>
</dbReference>
<sequence length="1413" mass="166430">MRNPVEIQVFVSNPSDVDHEKQVVESICDRINNQLASIHCDVRYLVKEWSKITGKFGVNPQTEIESELGNYDLYLGIWWKKFGSDTGIINPNTGKDYGSGTYREFCMAFESWNTSKNPEMYLFFKKETPTHIFDPKVITEIKRVVEFEISQQRNGFCNSFDNERDFERKITDLLWSKATQLCMGLKIENKKSFLEETTIYEITNSQSQIEIVPETYIARTTSHFSSFKEKQNIPFIELERQGLFQLIQSKNRIILLGDAGSGKSTELISLFHNLNKKESPLIPLFQKLNSYTPEKGIEEFLPKVWKKIPSQLLIIIWDGLDEIQPQHFNTAVRQINAFSNKYEEIKIIISCRTNFYELPVNNSTGTLSGFEPYLINDLTIKDASDYYQKKYNLPESDNFIQEAFNTNVDDLITRPFFLMLLADHFNREQKLSINRANLYEMFILSRIELDQNHYKSTVDLRSKKQEIIVLLQKVALSMETLSKNQINESELLLLITSKEFNSLKYCTAFKKSDGEEEIWQFEHNNIQEFLAAKALSNLDFDKVVQFISFAPKYEKLIPSWVNTLAFLFSILDPKSNLFKKLLQWMLKNEKEVIVKFEPDKVAEDLKIQIFQGIFNYYKNHDVWISSNKFSDRELARFGQSESNLRFLIEEIKNDENTRTVHINAIRLIGLFQTEDNDVKTEIENLLLEQIDGNINDPNYIHTVIYSLTWAGFTGANTIEKIMEKIGSQKNQYIRAAMYAILLKSDVLEDYVNYLIEGYELTDKKISGERNDISLMDEEWNLKECVKSIKTPNGIKEIVKYISDSTQFEYGYDSEKVIEAIVTNAVEAYGKDNSVFNSLLNWFKKDIRGFKLEKTNLVLQFFDRTNTREQAFHEIWICKEDDKEKNNSLAIAKLITPELMQFIINEYLVRNLTNKELEGIYFEMGWVNNEHRDQFENLIHEKTDFVIKKPEQIDYKALREEMLKIDFNLLFDQKAFKEATLGVFEKEKKEELSFDALFEMRKENNRWVDINEYYPSISLRLLSEFAKNSQFISKEKVMKWFEGDTNEEWYRISHIYEYIKNRKELDINSEQIQWIEQWCIANVSKVNFKEAIEVYDDGRITYKTMAMYIWYFSKRFNIDYSKSELLDMLSFDFFEGNDWIGIEYIVSKLEYKDIVDRMLENIEEGIADSSVLKNHIKYLAQNKVKESYPFILDEIINLKRSDFLRRELLDLFFEFTKDIESIKSIIDKADPMIRWAILDKLKVINQESFVEEYLLKILEKSNDNEVIGKAAEILVSLGNIKGLKAYVAWINHNVENNVDTSRVRCLNSLRTIDTIPYLIELLELSYIREIKVDRFERFNSQVLGAFYNIALVSEDNFKLVKLSLQEFMSEKSSLHENVKYILHTIERIEEQFYMNSSQSYTIKQVKEKLKLIEK</sequence>
<dbReference type="RefSeq" id="WP_111322586.1">
    <property type="nucleotide sequence ID" value="NZ_QKZT01000024.1"/>
</dbReference>
<evidence type="ECO:0000313" key="1">
    <source>
        <dbReference type="EMBL" id="PZX47556.1"/>
    </source>
</evidence>
<dbReference type="SUPFAM" id="SSF52540">
    <property type="entry name" value="P-loop containing nucleoside triphosphate hydrolases"/>
    <property type="match status" value="1"/>
</dbReference>
<dbReference type="Gene3D" id="3.40.50.300">
    <property type="entry name" value="P-loop containing nucleotide triphosphate hydrolases"/>
    <property type="match status" value="1"/>
</dbReference>
<proteinExistence type="predicted"/>
<dbReference type="Proteomes" id="UP000248882">
    <property type="component" value="Unassembled WGS sequence"/>
</dbReference>
<dbReference type="EMBL" id="QKZT01000024">
    <property type="protein sequence ID" value="PZX47556.1"/>
    <property type="molecule type" value="Genomic_DNA"/>
</dbReference>
<accession>A0A2W7QJR9</accession>
<organism evidence="1 2">
    <name type="scientific">Algoriphagus chordae</name>
    <dbReference type="NCBI Taxonomy" id="237019"/>
    <lineage>
        <taxon>Bacteria</taxon>
        <taxon>Pseudomonadati</taxon>
        <taxon>Bacteroidota</taxon>
        <taxon>Cytophagia</taxon>
        <taxon>Cytophagales</taxon>
        <taxon>Cyclobacteriaceae</taxon>
        <taxon>Algoriphagus</taxon>
    </lineage>
</organism>
<protein>
    <recommendedName>
        <fullName evidence="3">NACHT domain-containing protein</fullName>
    </recommendedName>
</protein>
<name>A0A2W7QJR9_9BACT</name>
<evidence type="ECO:0000313" key="2">
    <source>
        <dbReference type="Proteomes" id="UP000248882"/>
    </source>
</evidence>
<dbReference type="OrthoDB" id="8450256at2"/>
<comment type="caution">
    <text evidence="1">The sequence shown here is derived from an EMBL/GenBank/DDBJ whole genome shotgun (WGS) entry which is preliminary data.</text>
</comment>
<reference evidence="1 2" key="1">
    <citation type="submission" date="2018-06" db="EMBL/GenBank/DDBJ databases">
        <title>Genomic Encyclopedia of Archaeal and Bacterial Type Strains, Phase II (KMG-II): from individual species to whole genera.</title>
        <authorList>
            <person name="Goeker M."/>
        </authorList>
    </citation>
    <scope>NUCLEOTIDE SEQUENCE [LARGE SCALE GENOMIC DNA]</scope>
    <source>
        <strain evidence="1 2">DSM 19830</strain>
    </source>
</reference>
<gene>
    <name evidence="1" type="ORF">LV85_03905</name>
</gene>
<keyword evidence="2" id="KW-1185">Reference proteome</keyword>